<dbReference type="EMBL" id="MLKD01000018">
    <property type="protein sequence ID" value="OQE18249.1"/>
    <property type="molecule type" value="Genomic_DNA"/>
</dbReference>
<dbReference type="AlphaFoldDB" id="A0A1V6SWZ5"/>
<dbReference type="GO" id="GO:0004061">
    <property type="term" value="F:arylformamidase activity"/>
    <property type="evidence" value="ECO:0007669"/>
    <property type="project" value="InterPro"/>
</dbReference>
<comment type="similarity">
    <text evidence="1">Belongs to the Cyclase 1 superfamily.</text>
</comment>
<dbReference type="STRING" id="303698.A0A1V6SWZ5"/>
<keyword evidence="3" id="KW-1185">Reference proteome</keyword>
<dbReference type="SUPFAM" id="SSF102198">
    <property type="entry name" value="Putative cyclase"/>
    <property type="match status" value="1"/>
</dbReference>
<dbReference type="PANTHER" id="PTHR34861:SF11">
    <property type="entry name" value="CYCLASE"/>
    <property type="match status" value="1"/>
</dbReference>
<evidence type="ECO:0000313" key="2">
    <source>
        <dbReference type="EMBL" id="OQE18249.1"/>
    </source>
</evidence>
<dbReference type="GO" id="GO:0019441">
    <property type="term" value="P:L-tryptophan catabolic process to kynurenine"/>
    <property type="evidence" value="ECO:0007669"/>
    <property type="project" value="InterPro"/>
</dbReference>
<gene>
    <name evidence="2" type="ORF">PENSTE_c018G03838</name>
</gene>
<dbReference type="InterPro" id="IPR037175">
    <property type="entry name" value="KFase_sf"/>
</dbReference>
<protein>
    <recommendedName>
        <fullName evidence="4">Cyclase</fullName>
    </recommendedName>
</protein>
<dbReference type="Proteomes" id="UP000191285">
    <property type="component" value="Unassembled WGS sequence"/>
</dbReference>
<name>A0A1V6SWZ5_9EURO</name>
<organism evidence="2 3">
    <name type="scientific">Penicillium steckii</name>
    <dbReference type="NCBI Taxonomy" id="303698"/>
    <lineage>
        <taxon>Eukaryota</taxon>
        <taxon>Fungi</taxon>
        <taxon>Dikarya</taxon>
        <taxon>Ascomycota</taxon>
        <taxon>Pezizomycotina</taxon>
        <taxon>Eurotiomycetes</taxon>
        <taxon>Eurotiomycetidae</taxon>
        <taxon>Eurotiales</taxon>
        <taxon>Aspergillaceae</taxon>
        <taxon>Penicillium</taxon>
    </lineage>
</organism>
<evidence type="ECO:0008006" key="4">
    <source>
        <dbReference type="Google" id="ProtNLM"/>
    </source>
</evidence>
<reference evidence="3" key="1">
    <citation type="journal article" date="2017" name="Nat. Microbiol.">
        <title>Global analysis of biosynthetic gene clusters reveals vast potential of secondary metabolite production in Penicillium species.</title>
        <authorList>
            <person name="Nielsen J.C."/>
            <person name="Grijseels S."/>
            <person name="Prigent S."/>
            <person name="Ji B."/>
            <person name="Dainat J."/>
            <person name="Nielsen K.F."/>
            <person name="Frisvad J.C."/>
            <person name="Workman M."/>
            <person name="Nielsen J."/>
        </authorList>
    </citation>
    <scope>NUCLEOTIDE SEQUENCE [LARGE SCALE GENOMIC DNA]</scope>
    <source>
        <strain evidence="3">IBT 24891</strain>
    </source>
</reference>
<dbReference type="InterPro" id="IPR007325">
    <property type="entry name" value="KFase/CYL"/>
</dbReference>
<proteinExistence type="inferred from homology"/>
<dbReference type="OrthoDB" id="5396at2759"/>
<accession>A0A1V6SWZ5</accession>
<evidence type="ECO:0000256" key="1">
    <source>
        <dbReference type="ARBA" id="ARBA00007865"/>
    </source>
</evidence>
<sequence>MTMEHTNSNTPFDSLPLHPDGPRGNAWGIYGDHDQLGRLNLLTPENTAAAAKEIKEGVRISTDWPLNSMATPCFGRSAFEHTIKNKAPRPVNDDILVFNTQSSSQWDGFRHYGAKDGSFYNGCSQEDIDNSTRNGIHVWADNGGIVGRGVLLDYATWAEANGRTVNCFETQSIPLEDLLEVAASQQTTFRRGDILFIRTGWTRAYEQLSQTECQQLADYKAPPVIGVKSSEPILRWIWETGFAAVAGDMPSFEAYPCQDTDHFLHEWLLAGWGLPIGELFDLERLGKECRQRGRYTFFFSSVPLKVPGGVASPPNGVAIF</sequence>
<dbReference type="Pfam" id="PF04199">
    <property type="entry name" value="Cyclase"/>
    <property type="match status" value="1"/>
</dbReference>
<comment type="caution">
    <text evidence="2">The sequence shown here is derived from an EMBL/GenBank/DDBJ whole genome shotgun (WGS) entry which is preliminary data.</text>
</comment>
<dbReference type="PANTHER" id="PTHR34861">
    <property type="match status" value="1"/>
</dbReference>
<evidence type="ECO:0000313" key="3">
    <source>
        <dbReference type="Proteomes" id="UP000191285"/>
    </source>
</evidence>
<dbReference type="Gene3D" id="3.50.30.50">
    <property type="entry name" value="Putative cyclase"/>
    <property type="match status" value="1"/>
</dbReference>